<dbReference type="InterPro" id="IPR018303">
    <property type="entry name" value="ATPase_P-typ_P_site"/>
</dbReference>
<feature type="domain" description="P-type ATPase A" evidence="15">
    <location>
        <begin position="130"/>
        <end position="230"/>
    </location>
</feature>
<dbReference type="NCBIfam" id="TIGR01512">
    <property type="entry name" value="ATPase-IB2_Cd"/>
    <property type="match status" value="1"/>
</dbReference>
<dbReference type="SFLD" id="SFLDF00027">
    <property type="entry name" value="p-type_atpase"/>
    <property type="match status" value="1"/>
</dbReference>
<dbReference type="InterPro" id="IPR008250">
    <property type="entry name" value="ATPase_P-typ_transduc_dom_A_sf"/>
</dbReference>
<dbReference type="InterPro" id="IPR044492">
    <property type="entry name" value="P_typ_ATPase_HD_dom"/>
</dbReference>
<evidence type="ECO:0000256" key="2">
    <source>
        <dbReference type="ARBA" id="ARBA00006024"/>
    </source>
</evidence>
<dbReference type="SFLD" id="SFLDG00002">
    <property type="entry name" value="C1.7:_P-type_atpase_like"/>
    <property type="match status" value="1"/>
</dbReference>
<evidence type="ECO:0000313" key="16">
    <source>
        <dbReference type="EMBL" id="MFD2695670.1"/>
    </source>
</evidence>
<evidence type="ECO:0000256" key="12">
    <source>
        <dbReference type="ARBA" id="ARBA00023065"/>
    </source>
</evidence>
<dbReference type="PANTHER" id="PTHR43079:SF1">
    <property type="entry name" value="CADMIUM_ZINC-TRANSPORTING ATPASE HMA1, CHLOROPLASTIC-RELATED"/>
    <property type="match status" value="1"/>
</dbReference>
<dbReference type="PROSITE" id="PS01229">
    <property type="entry name" value="COF_2"/>
    <property type="match status" value="1"/>
</dbReference>
<dbReference type="PROSITE" id="PS00154">
    <property type="entry name" value="ATPASE_E1_E2"/>
    <property type="match status" value="1"/>
</dbReference>
<dbReference type="PRINTS" id="PR00941">
    <property type="entry name" value="CDATPASE"/>
</dbReference>
<evidence type="ECO:0000256" key="11">
    <source>
        <dbReference type="ARBA" id="ARBA00022989"/>
    </source>
</evidence>
<feature type="transmembrane region" description="Helical" evidence="14">
    <location>
        <begin position="277"/>
        <end position="301"/>
    </location>
</feature>
<gene>
    <name evidence="16" type="ORF">ACFSUE_18875</name>
</gene>
<evidence type="ECO:0000256" key="3">
    <source>
        <dbReference type="ARBA" id="ARBA00022448"/>
    </source>
</evidence>
<evidence type="ECO:0000256" key="4">
    <source>
        <dbReference type="ARBA" id="ARBA00022553"/>
    </source>
</evidence>
<dbReference type="Gene3D" id="3.40.50.1000">
    <property type="entry name" value="HAD superfamily/HAD-like"/>
    <property type="match status" value="1"/>
</dbReference>
<protein>
    <submittedName>
        <fullName evidence="16">Heavy metal translocating P-type ATPase</fullName>
    </submittedName>
</protein>
<dbReference type="EMBL" id="JBHUMQ010000050">
    <property type="protein sequence ID" value="MFD2695670.1"/>
    <property type="molecule type" value="Genomic_DNA"/>
</dbReference>
<comment type="subcellular location">
    <subcellularLocation>
        <location evidence="14">Cell membrane</location>
    </subcellularLocation>
    <subcellularLocation>
        <location evidence="1">Membrane</location>
        <topology evidence="1">Multi-pass membrane protein</topology>
    </subcellularLocation>
</comment>
<dbReference type="InterPro" id="IPR027256">
    <property type="entry name" value="P-typ_ATPase_IB"/>
</dbReference>
<dbReference type="InterPro" id="IPR023214">
    <property type="entry name" value="HAD_sf"/>
</dbReference>
<keyword evidence="7 14" id="KW-0547">Nucleotide-binding</keyword>
<dbReference type="SUPFAM" id="SSF56784">
    <property type="entry name" value="HAD-like"/>
    <property type="match status" value="1"/>
</dbReference>
<name>A0ABW5S8B0_9BACL</name>
<evidence type="ECO:0000256" key="1">
    <source>
        <dbReference type="ARBA" id="ARBA00004141"/>
    </source>
</evidence>
<keyword evidence="8 14" id="KW-0067">ATP-binding</keyword>
<evidence type="ECO:0000256" key="8">
    <source>
        <dbReference type="ARBA" id="ARBA00022840"/>
    </source>
</evidence>
<dbReference type="InterPro" id="IPR036412">
    <property type="entry name" value="HAD-like_sf"/>
</dbReference>
<dbReference type="InterPro" id="IPR023298">
    <property type="entry name" value="ATPase_P-typ_TM_dom_sf"/>
</dbReference>
<dbReference type="Pfam" id="PF00122">
    <property type="entry name" value="E1-E2_ATPase"/>
    <property type="match status" value="1"/>
</dbReference>
<feature type="transmembrane region" description="Helical" evidence="14">
    <location>
        <begin position="249"/>
        <end position="271"/>
    </location>
</feature>
<dbReference type="PANTHER" id="PTHR43079">
    <property type="entry name" value="PROBABLE CADMIUM/ZINC-TRANSPORTING ATPASE HMA1"/>
    <property type="match status" value="1"/>
</dbReference>
<dbReference type="Pfam" id="PF00702">
    <property type="entry name" value="Hydrolase"/>
    <property type="match status" value="1"/>
</dbReference>
<dbReference type="Proteomes" id="UP001597399">
    <property type="component" value="Unassembled WGS sequence"/>
</dbReference>
<evidence type="ECO:0000256" key="9">
    <source>
        <dbReference type="ARBA" id="ARBA00022842"/>
    </source>
</evidence>
<evidence type="ECO:0000256" key="14">
    <source>
        <dbReference type="RuleBase" id="RU362081"/>
    </source>
</evidence>
<keyword evidence="10" id="KW-1278">Translocase</keyword>
<keyword evidence="3" id="KW-0813">Transport</keyword>
<dbReference type="RefSeq" id="WP_253063019.1">
    <property type="nucleotide sequence ID" value="NZ_JAMXWM010000017.1"/>
</dbReference>
<keyword evidence="12" id="KW-0406">Ion transport</keyword>
<dbReference type="SUPFAM" id="SSF81665">
    <property type="entry name" value="Calcium ATPase, transmembrane domain M"/>
    <property type="match status" value="1"/>
</dbReference>
<dbReference type="InterPro" id="IPR001757">
    <property type="entry name" value="P_typ_ATPase"/>
</dbReference>
<dbReference type="PRINTS" id="PR00119">
    <property type="entry name" value="CATATPASE"/>
</dbReference>
<sequence>MSELAQSNIQNTRLYIVQKNKGLILTLLCLVFILLAWLFGTVQLVFLEILFYSLAYLSGGFQQAYDGLKTLIFEKDLDVDLLMVVAAIGAACIGYWMDGAILIFIFSLSNTLEGFTMEKTNKDITSIMNLRPEKATLIVENKEQTVSVSQLHKGDLILVRPGERIPADGVIVEGASAIDQSSITGESIPVDKTINDDVFAGTMNRQGALKISVSKLANDTILSKIIHLVQEAESELPPSQIFVEKFERIYARIVVCGALLLMALPPFLLGWSWDNTIYRAMIFLVVASPCALVASIMPAFLSAISNAARQGLLFKGGIHLENLSRVTTIAFDKTGTLTEGKPKVTDVIPLDRHSNEELISLAGSLEKLSEHPISKAIVQFAEQKKCPLSPAADFQSTMGMGVSGKVNGIACVIGKMDFIHSNLNASQQTAVDQLENQGKTVIFVEADQQLIGIFAIQDTLRGNAKETVAQLKKAGIKTVMLTGDNHSSASAIARQAGVDHVYDQLLPEDKVTIIKKLTEQYGHVAMIGDGVNDAPALATATVGIAMGGAGSDVALETANVVLMGDDLSKIPKAVQLGKRTSRVIKQNVTFAIAVILVLITINFIGDINLPSGVISHESSTILVILSGLRLLR</sequence>
<proteinExistence type="inferred from homology"/>
<evidence type="ECO:0000313" key="17">
    <source>
        <dbReference type="Proteomes" id="UP001597399"/>
    </source>
</evidence>
<keyword evidence="5 14" id="KW-0812">Transmembrane</keyword>
<keyword evidence="4" id="KW-0597">Phosphoprotein</keyword>
<evidence type="ECO:0000256" key="10">
    <source>
        <dbReference type="ARBA" id="ARBA00022967"/>
    </source>
</evidence>
<dbReference type="Gene3D" id="3.40.1110.10">
    <property type="entry name" value="Calcium-transporting ATPase, cytoplasmic domain N"/>
    <property type="match status" value="1"/>
</dbReference>
<feature type="transmembrane region" description="Helical" evidence="14">
    <location>
        <begin position="588"/>
        <end position="607"/>
    </location>
</feature>
<accession>A0ABW5S8B0</accession>
<evidence type="ECO:0000256" key="6">
    <source>
        <dbReference type="ARBA" id="ARBA00022723"/>
    </source>
</evidence>
<keyword evidence="17" id="KW-1185">Reference proteome</keyword>
<dbReference type="Gene3D" id="2.70.150.10">
    <property type="entry name" value="Calcium-transporting ATPase, cytoplasmic transduction domain A"/>
    <property type="match status" value="1"/>
</dbReference>
<dbReference type="SFLD" id="SFLDS00003">
    <property type="entry name" value="Haloacid_Dehalogenase"/>
    <property type="match status" value="1"/>
</dbReference>
<evidence type="ECO:0000256" key="7">
    <source>
        <dbReference type="ARBA" id="ARBA00022741"/>
    </source>
</evidence>
<dbReference type="SUPFAM" id="SSF81653">
    <property type="entry name" value="Calcium ATPase, transduction domain A"/>
    <property type="match status" value="1"/>
</dbReference>
<organism evidence="16 17">
    <name type="scientific">Sporolactobacillus shoreicorticis</name>
    <dbReference type="NCBI Taxonomy" id="1923877"/>
    <lineage>
        <taxon>Bacteria</taxon>
        <taxon>Bacillati</taxon>
        <taxon>Bacillota</taxon>
        <taxon>Bacilli</taxon>
        <taxon>Bacillales</taxon>
        <taxon>Sporolactobacillaceae</taxon>
        <taxon>Sporolactobacillus</taxon>
    </lineage>
</organism>
<evidence type="ECO:0000259" key="15">
    <source>
        <dbReference type="Pfam" id="PF00122"/>
    </source>
</evidence>
<keyword evidence="13 14" id="KW-0472">Membrane</keyword>
<keyword evidence="6 14" id="KW-0479">Metal-binding</keyword>
<keyword evidence="14" id="KW-1003">Cell membrane</keyword>
<reference evidence="17" key="1">
    <citation type="journal article" date="2019" name="Int. J. Syst. Evol. Microbiol.">
        <title>The Global Catalogue of Microorganisms (GCM) 10K type strain sequencing project: providing services to taxonomists for standard genome sequencing and annotation.</title>
        <authorList>
            <consortium name="The Broad Institute Genomics Platform"/>
            <consortium name="The Broad Institute Genome Sequencing Center for Infectious Disease"/>
            <person name="Wu L."/>
            <person name="Ma J."/>
        </authorList>
    </citation>
    <scope>NUCLEOTIDE SEQUENCE [LARGE SCALE GENOMIC DNA]</scope>
    <source>
        <strain evidence="17">TISTR 2466</strain>
    </source>
</reference>
<evidence type="ECO:0000256" key="13">
    <source>
        <dbReference type="ARBA" id="ARBA00023136"/>
    </source>
</evidence>
<feature type="transmembrane region" description="Helical" evidence="14">
    <location>
        <begin position="23"/>
        <end position="46"/>
    </location>
</feature>
<dbReference type="NCBIfam" id="TIGR01494">
    <property type="entry name" value="ATPase_P-type"/>
    <property type="match status" value="1"/>
</dbReference>
<evidence type="ECO:0000256" key="5">
    <source>
        <dbReference type="ARBA" id="ARBA00022692"/>
    </source>
</evidence>
<keyword evidence="9" id="KW-0460">Magnesium</keyword>
<dbReference type="CDD" id="cd07551">
    <property type="entry name" value="P-type_ATPase_HM_ZosA_PfeT-like"/>
    <property type="match status" value="1"/>
</dbReference>
<dbReference type="NCBIfam" id="TIGR01525">
    <property type="entry name" value="ATPase-IB_hvy"/>
    <property type="match status" value="1"/>
</dbReference>
<comment type="caution">
    <text evidence="16">The sequence shown here is derived from an EMBL/GenBank/DDBJ whole genome shotgun (WGS) entry which is preliminary data.</text>
</comment>
<keyword evidence="11 14" id="KW-1133">Transmembrane helix</keyword>
<dbReference type="InterPro" id="IPR023299">
    <property type="entry name" value="ATPase_P-typ_cyto_dom_N"/>
</dbReference>
<comment type="similarity">
    <text evidence="2 14">Belongs to the cation transport ATPase (P-type) (TC 3.A.3) family. Type IB subfamily.</text>
</comment>
<dbReference type="InterPro" id="IPR059000">
    <property type="entry name" value="ATPase_P-type_domA"/>
</dbReference>
<feature type="transmembrane region" description="Helical" evidence="14">
    <location>
        <begin position="81"/>
        <end position="108"/>
    </location>
</feature>
<dbReference type="InterPro" id="IPR051949">
    <property type="entry name" value="Cation_Transport_ATPase"/>
</dbReference>